<dbReference type="PANTHER" id="PTHR24111">
    <property type="entry name" value="LEUCINE-RICH REPEAT-CONTAINING PROTEIN 34"/>
    <property type="match status" value="1"/>
</dbReference>
<accession>A0A821HFI7</accession>
<dbReference type="InterPro" id="IPR052201">
    <property type="entry name" value="LRR-containing_regulator"/>
</dbReference>
<comment type="caution">
    <text evidence="2">The sequence shown here is derived from an EMBL/GenBank/DDBJ whole genome shotgun (WGS) entry which is preliminary data.</text>
</comment>
<organism evidence="2 3">
    <name type="scientific">Rotaria socialis</name>
    <dbReference type="NCBI Taxonomy" id="392032"/>
    <lineage>
        <taxon>Eukaryota</taxon>
        <taxon>Metazoa</taxon>
        <taxon>Spiralia</taxon>
        <taxon>Gnathifera</taxon>
        <taxon>Rotifera</taxon>
        <taxon>Eurotatoria</taxon>
        <taxon>Bdelloidea</taxon>
        <taxon>Philodinida</taxon>
        <taxon>Philodinidae</taxon>
        <taxon>Rotaria</taxon>
    </lineage>
</organism>
<reference evidence="2" key="1">
    <citation type="submission" date="2021-02" db="EMBL/GenBank/DDBJ databases">
        <authorList>
            <person name="Nowell W R."/>
        </authorList>
    </citation>
    <scope>NUCLEOTIDE SEQUENCE</scope>
</reference>
<dbReference type="Gene3D" id="3.80.10.10">
    <property type="entry name" value="Ribonuclease Inhibitor"/>
    <property type="match status" value="1"/>
</dbReference>
<proteinExistence type="predicted"/>
<gene>
    <name evidence="2" type="ORF">TSG867_LOCUS32541</name>
</gene>
<sequence>KLIPLGLYQNQIEDSGTQYLADALKTNQSLKELHLYNNQIGDNGAQRLAEALTINKVSDLLL</sequence>
<evidence type="ECO:0000313" key="2">
    <source>
        <dbReference type="EMBL" id="CAF4684277.1"/>
    </source>
</evidence>
<feature type="non-terminal residue" evidence="2">
    <location>
        <position position="1"/>
    </location>
</feature>
<dbReference type="InterPro" id="IPR032675">
    <property type="entry name" value="LRR_dom_sf"/>
</dbReference>
<keyword evidence="1" id="KW-0677">Repeat</keyword>
<dbReference type="PANTHER" id="PTHR24111:SF0">
    <property type="entry name" value="LEUCINE-RICH REPEAT-CONTAINING PROTEIN"/>
    <property type="match status" value="1"/>
</dbReference>
<dbReference type="InterPro" id="IPR001611">
    <property type="entry name" value="Leu-rich_rpt"/>
</dbReference>
<dbReference type="EMBL" id="CAJOBQ010007625">
    <property type="protein sequence ID" value="CAF4684277.1"/>
    <property type="molecule type" value="Genomic_DNA"/>
</dbReference>
<name>A0A821HFI7_9BILA</name>
<evidence type="ECO:0000256" key="1">
    <source>
        <dbReference type="ARBA" id="ARBA00022737"/>
    </source>
</evidence>
<dbReference type="SUPFAM" id="SSF52047">
    <property type="entry name" value="RNI-like"/>
    <property type="match status" value="1"/>
</dbReference>
<dbReference type="Pfam" id="PF13516">
    <property type="entry name" value="LRR_6"/>
    <property type="match status" value="1"/>
</dbReference>
<dbReference type="SMART" id="SM00368">
    <property type="entry name" value="LRR_RI"/>
    <property type="match status" value="2"/>
</dbReference>
<protein>
    <submittedName>
        <fullName evidence="2">Uncharacterized protein</fullName>
    </submittedName>
</protein>
<dbReference type="AlphaFoldDB" id="A0A821HFI7"/>
<evidence type="ECO:0000313" key="3">
    <source>
        <dbReference type="Proteomes" id="UP000663862"/>
    </source>
</evidence>
<dbReference type="Proteomes" id="UP000663862">
    <property type="component" value="Unassembled WGS sequence"/>
</dbReference>